<proteinExistence type="predicted"/>
<dbReference type="EMBL" id="MLYO01000049">
    <property type="protein sequence ID" value="OIJ99862.1"/>
    <property type="molecule type" value="Genomic_DNA"/>
</dbReference>
<keyword evidence="3" id="KW-1185">Reference proteome</keyword>
<gene>
    <name evidence="2" type="ORF">BIV23_27960</name>
</gene>
<evidence type="ECO:0000313" key="2">
    <source>
        <dbReference type="EMBL" id="OIJ99862.1"/>
    </source>
</evidence>
<dbReference type="AlphaFoldDB" id="A0A1S2Q233"/>
<accession>A0A1S2Q233</accession>
<protein>
    <submittedName>
        <fullName evidence="2">Uncharacterized protein</fullName>
    </submittedName>
</protein>
<reference evidence="2 3" key="1">
    <citation type="submission" date="2016-10" db="EMBL/GenBank/DDBJ databases">
        <title>Genome sequence of Streptomyces sp. MUSC 1.</title>
        <authorList>
            <person name="Lee L.-H."/>
            <person name="Ser H.-L."/>
            <person name="Law J.W.-F."/>
        </authorList>
    </citation>
    <scope>NUCLEOTIDE SEQUENCE [LARGE SCALE GENOMIC DNA]</scope>
    <source>
        <strain evidence="2 3">MUSC 1</strain>
    </source>
</reference>
<dbReference type="Proteomes" id="UP000179642">
    <property type="component" value="Unassembled WGS sequence"/>
</dbReference>
<organism evidence="2 3">
    <name type="scientific">Streptomyces monashensis</name>
    <dbReference type="NCBI Taxonomy" id="1678012"/>
    <lineage>
        <taxon>Bacteria</taxon>
        <taxon>Bacillati</taxon>
        <taxon>Actinomycetota</taxon>
        <taxon>Actinomycetes</taxon>
        <taxon>Kitasatosporales</taxon>
        <taxon>Streptomycetaceae</taxon>
        <taxon>Streptomyces</taxon>
    </lineage>
</organism>
<evidence type="ECO:0000313" key="3">
    <source>
        <dbReference type="Proteomes" id="UP000179642"/>
    </source>
</evidence>
<name>A0A1S2Q233_9ACTN</name>
<sequence length="125" mass="12973">MPHQCDVEQLRVGGQVSQVVGETVAAVTTSGPVGAPVRAPLVDDAAHAGSDDRGDLVVPHPAGEGPGMGEHDGAAIGWTRLRAARPVGVPFDGQASQGTAGRSDHARIRCPYEVQYRSRGRFVPS</sequence>
<feature type="compositionally biased region" description="Basic and acidic residues" evidence="1">
    <location>
        <begin position="46"/>
        <end position="55"/>
    </location>
</feature>
<evidence type="ECO:0000256" key="1">
    <source>
        <dbReference type="SAM" id="MobiDB-lite"/>
    </source>
</evidence>
<feature type="region of interest" description="Disordered" evidence="1">
    <location>
        <begin position="46"/>
        <end position="73"/>
    </location>
</feature>
<comment type="caution">
    <text evidence="2">The sequence shown here is derived from an EMBL/GenBank/DDBJ whole genome shotgun (WGS) entry which is preliminary data.</text>
</comment>